<dbReference type="EMBL" id="BLTE01000017">
    <property type="protein sequence ID" value="GFK95491.1"/>
    <property type="molecule type" value="Genomic_DNA"/>
</dbReference>
<evidence type="ECO:0000256" key="7">
    <source>
        <dbReference type="SAM" id="MobiDB-lite"/>
    </source>
</evidence>
<dbReference type="GO" id="GO:0015562">
    <property type="term" value="F:efflux transmembrane transporter activity"/>
    <property type="evidence" value="ECO:0007669"/>
    <property type="project" value="TreeGrafter"/>
</dbReference>
<evidence type="ECO:0000259" key="9">
    <source>
        <dbReference type="Pfam" id="PF25876"/>
    </source>
</evidence>
<dbReference type="PANTHER" id="PTHR30469">
    <property type="entry name" value="MULTIDRUG RESISTANCE PROTEIN MDTA"/>
    <property type="match status" value="1"/>
</dbReference>
<dbReference type="InterPro" id="IPR058627">
    <property type="entry name" value="MdtA-like_C"/>
</dbReference>
<keyword evidence="4" id="KW-1003">Cell membrane</keyword>
<dbReference type="InterPro" id="IPR058625">
    <property type="entry name" value="MdtA-like_BSH"/>
</dbReference>
<dbReference type="Gene3D" id="2.40.30.170">
    <property type="match status" value="1"/>
</dbReference>
<keyword evidence="5" id="KW-0997">Cell inner membrane</keyword>
<evidence type="ECO:0000313" key="13">
    <source>
        <dbReference type="EMBL" id="GFK95491.1"/>
    </source>
</evidence>
<dbReference type="InterPro" id="IPR058626">
    <property type="entry name" value="MdtA-like_b-barrel"/>
</dbReference>
<reference evidence="13 14" key="1">
    <citation type="submission" date="2020-04" db="EMBL/GenBank/DDBJ databases">
        <authorList>
            <consortium name="Desulfovibrio sp. FSS-1 genome sequencing consortium"/>
            <person name="Shimoshige H."/>
            <person name="Kobayashi H."/>
            <person name="Maekawa T."/>
        </authorList>
    </citation>
    <scope>NUCLEOTIDE SEQUENCE [LARGE SCALE GENOMIC DNA]</scope>
    <source>
        <strain evidence="13 14">SIID29052-01</strain>
    </source>
</reference>
<name>A0A6V8LY17_9BACT</name>
<dbReference type="PANTHER" id="PTHR30469:SF36">
    <property type="entry name" value="BLL3903 PROTEIN"/>
    <property type="match status" value="1"/>
</dbReference>
<evidence type="ECO:0000259" key="11">
    <source>
        <dbReference type="Pfam" id="PF25944"/>
    </source>
</evidence>
<sequence>MKLRLSLLVSLGLCLCLAFAAGCSDGKKQQQGQGRRAVPVTVAEATLGSLPVSLTAVGNVEPYQSAAVRTQVGGLIVEQRVRDGQEVAAGDVLFVLDQRPFQAALKEAQGKLERDQALLKKAEDDFNRYSGLKQKDVVSQQQFDQASTDAKSLRASIKLSEAQIEQARLQMDYSVIKAPFAGRVGTVLVNVGNVIKANDDRNLLVLNQVQPIYVSFALPEQHLPAVTAHMGKAPLEVLAAVAGEESRPEKGVLASVDNSVDRATGTIKLKGLFANKDKRLWPGQFAKVTLNLESREGVLTAPSAAVQQGLQGPFVYVVGQDNTAALRPVETGQIVGERMVILKGLAAGDKVVTDGHVRLTPGAAVEIKAVRDAQDAVLAPKDSKAAQDAKDAKAAPGSKDAKAAPGSKDAKASGEKAQ</sequence>
<dbReference type="AlphaFoldDB" id="A0A6V8LY17"/>
<evidence type="ECO:0000256" key="8">
    <source>
        <dbReference type="SAM" id="SignalP"/>
    </source>
</evidence>
<comment type="subcellular location">
    <subcellularLocation>
        <location evidence="1">Cell membrane</location>
    </subcellularLocation>
</comment>
<feature type="domain" description="Multidrug resistance protein MdtA-like barrel-sandwich hybrid" evidence="10">
    <location>
        <begin position="65"/>
        <end position="205"/>
    </location>
</feature>
<gene>
    <name evidence="13" type="primary">mdtA_3</name>
    <name evidence="13" type="ORF">NNJEOMEG_03356</name>
</gene>
<dbReference type="PROSITE" id="PS51257">
    <property type="entry name" value="PROKAR_LIPOPROTEIN"/>
    <property type="match status" value="1"/>
</dbReference>
<keyword evidence="3" id="KW-0813">Transport</keyword>
<dbReference type="GO" id="GO:1990281">
    <property type="term" value="C:efflux pump complex"/>
    <property type="evidence" value="ECO:0007669"/>
    <property type="project" value="TreeGrafter"/>
</dbReference>
<evidence type="ECO:0000256" key="4">
    <source>
        <dbReference type="ARBA" id="ARBA00022475"/>
    </source>
</evidence>
<comment type="similarity">
    <text evidence="2">Belongs to the membrane fusion protein (MFP) (TC 8.A.1) family.</text>
</comment>
<keyword evidence="14" id="KW-1185">Reference proteome</keyword>
<feature type="domain" description="Multidrug resistance protein MdtA-like beta-barrel" evidence="11">
    <location>
        <begin position="211"/>
        <end position="292"/>
    </location>
</feature>
<dbReference type="RefSeq" id="WP_173086536.1">
    <property type="nucleotide sequence ID" value="NZ_BLTE01000017.1"/>
</dbReference>
<evidence type="ECO:0000256" key="2">
    <source>
        <dbReference type="ARBA" id="ARBA00009477"/>
    </source>
</evidence>
<accession>A0A6V8LY17</accession>
<keyword evidence="6" id="KW-0472">Membrane</keyword>
<dbReference type="Gene3D" id="2.40.420.20">
    <property type="match status" value="1"/>
</dbReference>
<keyword evidence="8" id="KW-0732">Signal</keyword>
<dbReference type="Pfam" id="PF25944">
    <property type="entry name" value="Beta-barrel_RND"/>
    <property type="match status" value="1"/>
</dbReference>
<evidence type="ECO:0000256" key="5">
    <source>
        <dbReference type="ARBA" id="ARBA00022519"/>
    </source>
</evidence>
<feature type="signal peptide" evidence="8">
    <location>
        <begin position="1"/>
        <end position="20"/>
    </location>
</feature>
<feature type="domain" description="Multidrug resistance protein MdtA-like C-terminal permuted SH3" evidence="12">
    <location>
        <begin position="298"/>
        <end position="355"/>
    </location>
</feature>
<evidence type="ECO:0000256" key="1">
    <source>
        <dbReference type="ARBA" id="ARBA00004236"/>
    </source>
</evidence>
<proteinExistence type="inferred from homology"/>
<evidence type="ECO:0000259" key="12">
    <source>
        <dbReference type="Pfam" id="PF25967"/>
    </source>
</evidence>
<dbReference type="InterPro" id="IPR058624">
    <property type="entry name" value="MdtA-like_HH"/>
</dbReference>
<feature type="region of interest" description="Disordered" evidence="7">
    <location>
        <begin position="376"/>
        <end position="418"/>
    </location>
</feature>
<dbReference type="Proteomes" id="UP000494245">
    <property type="component" value="Unassembled WGS sequence"/>
</dbReference>
<dbReference type="NCBIfam" id="TIGR01730">
    <property type="entry name" value="RND_mfp"/>
    <property type="match status" value="1"/>
</dbReference>
<dbReference type="InterPro" id="IPR006143">
    <property type="entry name" value="RND_pump_MFP"/>
</dbReference>
<feature type="domain" description="Multidrug resistance protein MdtA-like alpha-helical hairpin" evidence="9">
    <location>
        <begin position="105"/>
        <end position="174"/>
    </location>
</feature>
<evidence type="ECO:0000256" key="3">
    <source>
        <dbReference type="ARBA" id="ARBA00022448"/>
    </source>
</evidence>
<dbReference type="Pfam" id="PF25917">
    <property type="entry name" value="BSH_RND"/>
    <property type="match status" value="1"/>
</dbReference>
<dbReference type="Gene3D" id="1.10.287.470">
    <property type="entry name" value="Helix hairpin bin"/>
    <property type="match status" value="1"/>
</dbReference>
<organism evidence="13 14">
    <name type="scientific">Fundidesulfovibrio magnetotacticus</name>
    <dbReference type="NCBI Taxonomy" id="2730080"/>
    <lineage>
        <taxon>Bacteria</taxon>
        <taxon>Pseudomonadati</taxon>
        <taxon>Thermodesulfobacteriota</taxon>
        <taxon>Desulfovibrionia</taxon>
        <taxon>Desulfovibrionales</taxon>
        <taxon>Desulfovibrionaceae</taxon>
        <taxon>Fundidesulfovibrio</taxon>
    </lineage>
</organism>
<dbReference type="Gene3D" id="2.40.50.100">
    <property type="match status" value="1"/>
</dbReference>
<dbReference type="GO" id="GO:0030313">
    <property type="term" value="C:cell envelope"/>
    <property type="evidence" value="ECO:0007669"/>
    <property type="project" value="UniProtKB-SubCell"/>
</dbReference>
<feature type="compositionally biased region" description="Basic and acidic residues" evidence="7">
    <location>
        <begin position="381"/>
        <end position="393"/>
    </location>
</feature>
<feature type="chain" id="PRO_5028974263" evidence="8">
    <location>
        <begin position="21"/>
        <end position="418"/>
    </location>
</feature>
<comment type="caution">
    <text evidence="13">The sequence shown here is derived from an EMBL/GenBank/DDBJ whole genome shotgun (WGS) entry which is preliminary data.</text>
</comment>
<evidence type="ECO:0000256" key="6">
    <source>
        <dbReference type="ARBA" id="ARBA00023136"/>
    </source>
</evidence>
<evidence type="ECO:0000313" key="14">
    <source>
        <dbReference type="Proteomes" id="UP000494245"/>
    </source>
</evidence>
<dbReference type="Pfam" id="PF25876">
    <property type="entry name" value="HH_MFP_RND"/>
    <property type="match status" value="1"/>
</dbReference>
<reference evidence="13 14" key="2">
    <citation type="submission" date="2020-05" db="EMBL/GenBank/DDBJ databases">
        <title>Draft genome sequence of Desulfovibrio sp. strainFSS-1.</title>
        <authorList>
            <person name="Shimoshige H."/>
            <person name="Kobayashi H."/>
            <person name="Maekawa T."/>
        </authorList>
    </citation>
    <scope>NUCLEOTIDE SEQUENCE [LARGE SCALE GENOMIC DNA]</scope>
    <source>
        <strain evidence="13 14">SIID29052-01</strain>
    </source>
</reference>
<dbReference type="SUPFAM" id="SSF111369">
    <property type="entry name" value="HlyD-like secretion proteins"/>
    <property type="match status" value="1"/>
</dbReference>
<dbReference type="FunFam" id="2.40.420.20:FF:000001">
    <property type="entry name" value="Efflux RND transporter periplasmic adaptor subunit"/>
    <property type="match status" value="1"/>
</dbReference>
<protein>
    <submittedName>
        <fullName evidence="13">Multidrug resistance protein MdtA</fullName>
    </submittedName>
</protein>
<feature type="compositionally biased region" description="Basic and acidic residues" evidence="7">
    <location>
        <begin position="408"/>
        <end position="418"/>
    </location>
</feature>
<evidence type="ECO:0000259" key="10">
    <source>
        <dbReference type="Pfam" id="PF25917"/>
    </source>
</evidence>
<dbReference type="Pfam" id="PF25967">
    <property type="entry name" value="RND-MFP_C"/>
    <property type="match status" value="1"/>
</dbReference>